<dbReference type="EMBL" id="DS547124">
    <property type="protein sequence ID" value="EDR03413.1"/>
    <property type="molecule type" value="Genomic_DNA"/>
</dbReference>
<evidence type="ECO:0000313" key="2">
    <source>
        <dbReference type="Proteomes" id="UP000001194"/>
    </source>
</evidence>
<proteinExistence type="predicted"/>
<dbReference type="GeneID" id="6081592"/>
<keyword evidence="2" id="KW-1185">Reference proteome</keyword>
<dbReference type="InParanoid" id="B0DPP5"/>
<dbReference type="Proteomes" id="UP000001194">
    <property type="component" value="Unassembled WGS sequence"/>
</dbReference>
<dbReference type="HOGENOM" id="CLU_204778_0_0_1"/>
<gene>
    <name evidence="1" type="ORF">LACBIDRAFT_307224</name>
</gene>
<accession>B0DPP5</accession>
<dbReference type="RefSeq" id="XP_001885869.1">
    <property type="nucleotide sequence ID" value="XM_001885834.1"/>
</dbReference>
<sequence>MCIFFRSTAQNFVYGEQPGFEAMCDAHVTLGHCFWGNQSQHVTSCSQMQQWDCPPPLVWQNLVLPSRL</sequence>
<dbReference type="KEGG" id="lbc:LACBIDRAFT_307224"/>
<organism evidence="2">
    <name type="scientific">Laccaria bicolor (strain S238N-H82 / ATCC MYA-4686)</name>
    <name type="common">Bicoloured deceiver</name>
    <name type="synonym">Laccaria laccata var. bicolor</name>
    <dbReference type="NCBI Taxonomy" id="486041"/>
    <lineage>
        <taxon>Eukaryota</taxon>
        <taxon>Fungi</taxon>
        <taxon>Dikarya</taxon>
        <taxon>Basidiomycota</taxon>
        <taxon>Agaricomycotina</taxon>
        <taxon>Agaricomycetes</taxon>
        <taxon>Agaricomycetidae</taxon>
        <taxon>Agaricales</taxon>
        <taxon>Agaricineae</taxon>
        <taxon>Hydnangiaceae</taxon>
        <taxon>Laccaria</taxon>
    </lineage>
</organism>
<name>B0DPP5_LACBS</name>
<protein>
    <submittedName>
        <fullName evidence="1">Predicted protein</fullName>
    </submittedName>
</protein>
<dbReference type="OrthoDB" id="3080773at2759"/>
<evidence type="ECO:0000313" key="1">
    <source>
        <dbReference type="EMBL" id="EDR03413.1"/>
    </source>
</evidence>
<dbReference type="AlphaFoldDB" id="B0DPP5"/>
<reference evidence="1 2" key="1">
    <citation type="journal article" date="2008" name="Nature">
        <title>The genome of Laccaria bicolor provides insights into mycorrhizal symbiosis.</title>
        <authorList>
            <person name="Martin F."/>
            <person name="Aerts A."/>
            <person name="Ahren D."/>
            <person name="Brun A."/>
            <person name="Danchin E.G.J."/>
            <person name="Duchaussoy F."/>
            <person name="Gibon J."/>
            <person name="Kohler A."/>
            <person name="Lindquist E."/>
            <person name="Pereda V."/>
            <person name="Salamov A."/>
            <person name="Shapiro H.J."/>
            <person name="Wuyts J."/>
            <person name="Blaudez D."/>
            <person name="Buee M."/>
            <person name="Brokstein P."/>
            <person name="Canbaeck B."/>
            <person name="Cohen D."/>
            <person name="Courty P.E."/>
            <person name="Coutinho P.M."/>
            <person name="Delaruelle C."/>
            <person name="Detter J.C."/>
            <person name="Deveau A."/>
            <person name="DiFazio S."/>
            <person name="Duplessis S."/>
            <person name="Fraissinet-Tachet L."/>
            <person name="Lucic E."/>
            <person name="Frey-Klett P."/>
            <person name="Fourrey C."/>
            <person name="Feussner I."/>
            <person name="Gay G."/>
            <person name="Grimwood J."/>
            <person name="Hoegger P.J."/>
            <person name="Jain P."/>
            <person name="Kilaru S."/>
            <person name="Labbe J."/>
            <person name="Lin Y.C."/>
            <person name="Legue V."/>
            <person name="Le Tacon F."/>
            <person name="Marmeisse R."/>
            <person name="Melayah D."/>
            <person name="Montanini B."/>
            <person name="Muratet M."/>
            <person name="Nehls U."/>
            <person name="Niculita-Hirzel H."/>
            <person name="Oudot-Le Secq M.P."/>
            <person name="Peter M."/>
            <person name="Quesneville H."/>
            <person name="Rajashekar B."/>
            <person name="Reich M."/>
            <person name="Rouhier N."/>
            <person name="Schmutz J."/>
            <person name="Yin T."/>
            <person name="Chalot M."/>
            <person name="Henrissat B."/>
            <person name="Kuees U."/>
            <person name="Lucas S."/>
            <person name="Van de Peer Y."/>
            <person name="Podila G.K."/>
            <person name="Polle A."/>
            <person name="Pukkila P.J."/>
            <person name="Richardson P.M."/>
            <person name="Rouze P."/>
            <person name="Sanders I.R."/>
            <person name="Stajich J.E."/>
            <person name="Tunlid A."/>
            <person name="Tuskan G."/>
            <person name="Grigoriev I.V."/>
        </authorList>
    </citation>
    <scope>NUCLEOTIDE SEQUENCE [LARGE SCALE GENOMIC DNA]</scope>
    <source>
        <strain evidence="2">S238N-H82 / ATCC MYA-4686</strain>
    </source>
</reference>